<evidence type="ECO:0008006" key="3">
    <source>
        <dbReference type="Google" id="ProtNLM"/>
    </source>
</evidence>
<sequence length="357" mass="40403">MGMIYARQASAEFNARLDATLQRLAGDVKRVLGGNLIALVLGGGYGRGEGGVVRVDGVEQPYNDLDLILVVRRKKAVSQDVLGTICQDYEAELRIQVDFGRPLTLRDIQRWPHWLMWYDLLNGHIVLAGPPDVLRARAPSALQRPLPSIEATRLLLNRGAGLLWAMRVLRGVEDPPDSDFVRRNYFKCILALGDALLIAHGRFATPYRGRDLLLARLTADCAAVAALQVESLYRSALRFKFCPDELTDAPLSEGQLHALAERWGSVFLHVECLRIGRPWASLAEYAGWRGAREAGRNGPVRWLWNALWNRRWGAWSWQYPREHLYRQLPALLRLTGRPVADWPAEAARFLAVWRRFN</sequence>
<dbReference type="AlphaFoldDB" id="A0A1F6C628"/>
<evidence type="ECO:0000313" key="1">
    <source>
        <dbReference type="EMBL" id="OGG44594.1"/>
    </source>
</evidence>
<name>A0A1F6C628_HANXR</name>
<comment type="caution">
    <text evidence="1">The sequence shown here is derived from an EMBL/GenBank/DDBJ whole genome shotgun (WGS) entry which is preliminary data.</text>
</comment>
<protein>
    <recommendedName>
        <fullName evidence="3">Polymerase nucleotidyl transferase domain-containing protein</fullName>
    </recommendedName>
</protein>
<accession>A0A1F6C628</accession>
<dbReference type="Proteomes" id="UP000178606">
    <property type="component" value="Unassembled WGS sequence"/>
</dbReference>
<dbReference type="EMBL" id="MFKF01000399">
    <property type="protein sequence ID" value="OGG44594.1"/>
    <property type="molecule type" value="Genomic_DNA"/>
</dbReference>
<organism evidence="1 2">
    <name type="scientific">Handelsmanbacteria sp. (strain RIFCSPLOWO2_12_FULL_64_10)</name>
    <dbReference type="NCBI Taxonomy" id="1817868"/>
    <lineage>
        <taxon>Bacteria</taxon>
        <taxon>Candidatus Handelsmaniibacteriota</taxon>
    </lineage>
</organism>
<evidence type="ECO:0000313" key="2">
    <source>
        <dbReference type="Proteomes" id="UP000178606"/>
    </source>
</evidence>
<proteinExistence type="predicted"/>
<reference evidence="1 2" key="1">
    <citation type="journal article" date="2016" name="Nat. Commun.">
        <title>Thousands of microbial genomes shed light on interconnected biogeochemical processes in an aquifer system.</title>
        <authorList>
            <person name="Anantharaman K."/>
            <person name="Brown C.T."/>
            <person name="Hug L.A."/>
            <person name="Sharon I."/>
            <person name="Castelle C.J."/>
            <person name="Probst A.J."/>
            <person name="Thomas B.C."/>
            <person name="Singh A."/>
            <person name="Wilkins M.J."/>
            <person name="Karaoz U."/>
            <person name="Brodie E.L."/>
            <person name="Williams K.H."/>
            <person name="Hubbard S.S."/>
            <person name="Banfield J.F."/>
        </authorList>
    </citation>
    <scope>NUCLEOTIDE SEQUENCE [LARGE SCALE GENOMIC DNA]</scope>
    <source>
        <strain evidence="2">RIFCSPLOWO2_12_FULL_64_10</strain>
    </source>
</reference>
<gene>
    <name evidence="1" type="ORF">A3F84_05545</name>
</gene>